<proteinExistence type="inferred from homology"/>
<dbReference type="AlphaFoldDB" id="A0A978V3E1"/>
<evidence type="ECO:0000256" key="1">
    <source>
        <dbReference type="ARBA" id="ARBA00004177"/>
    </source>
</evidence>
<evidence type="ECO:0000256" key="6">
    <source>
        <dbReference type="PROSITE-ProRule" id="PRU00646"/>
    </source>
</evidence>
<dbReference type="EMBL" id="JAEACU010000007">
    <property type="protein sequence ID" value="KAH7521874.1"/>
    <property type="molecule type" value="Genomic_DNA"/>
</dbReference>
<dbReference type="GO" id="GO:0000813">
    <property type="term" value="C:ESCRT I complex"/>
    <property type="evidence" value="ECO:0007669"/>
    <property type="project" value="TreeGrafter"/>
</dbReference>
<dbReference type="GO" id="GO:0043162">
    <property type="term" value="P:ubiquitin-dependent protein catabolic process via the multivesicular body sorting pathway"/>
    <property type="evidence" value="ECO:0007669"/>
    <property type="project" value="TreeGrafter"/>
</dbReference>
<evidence type="ECO:0000256" key="3">
    <source>
        <dbReference type="ARBA" id="ARBA00022448"/>
    </source>
</evidence>
<reference evidence="8" key="1">
    <citation type="journal article" date="2021" name="Front. Plant Sci.">
        <title>Chromosome-Scale Genome Assembly for Chinese Sour Jujube and Insights Into Its Genome Evolution and Domestication Signature.</title>
        <authorList>
            <person name="Shen L.-Y."/>
            <person name="Luo H."/>
            <person name="Wang X.-L."/>
            <person name="Wang X.-M."/>
            <person name="Qiu X.-J."/>
            <person name="Liu H."/>
            <person name="Zhou S.-S."/>
            <person name="Jia K.-H."/>
            <person name="Nie S."/>
            <person name="Bao Y.-T."/>
            <person name="Zhang R.-G."/>
            <person name="Yun Q.-Z."/>
            <person name="Chai Y.-H."/>
            <person name="Lu J.-Y."/>
            <person name="Li Y."/>
            <person name="Zhao S.-W."/>
            <person name="Mao J.-F."/>
            <person name="Jia S.-G."/>
            <person name="Mao Y.-M."/>
        </authorList>
    </citation>
    <scope>NUCLEOTIDE SEQUENCE</scope>
    <source>
        <strain evidence="8">AT0</strain>
        <tissue evidence="8">Leaf</tissue>
    </source>
</reference>
<dbReference type="Gene3D" id="1.10.287.660">
    <property type="entry name" value="Helix hairpin bin"/>
    <property type="match status" value="1"/>
</dbReference>
<comment type="similarity">
    <text evidence="2">Belongs to the VPS37 family.</text>
</comment>
<comment type="subcellular location">
    <subcellularLocation>
        <location evidence="1">Endosome</location>
    </subcellularLocation>
</comment>
<dbReference type="Proteomes" id="UP000813462">
    <property type="component" value="Unassembled WGS sequence"/>
</dbReference>
<evidence type="ECO:0000313" key="8">
    <source>
        <dbReference type="EMBL" id="KAH7521874.1"/>
    </source>
</evidence>
<accession>A0A978V3E1</accession>
<organism evidence="8 9">
    <name type="scientific">Ziziphus jujuba var. spinosa</name>
    <dbReference type="NCBI Taxonomy" id="714518"/>
    <lineage>
        <taxon>Eukaryota</taxon>
        <taxon>Viridiplantae</taxon>
        <taxon>Streptophyta</taxon>
        <taxon>Embryophyta</taxon>
        <taxon>Tracheophyta</taxon>
        <taxon>Spermatophyta</taxon>
        <taxon>Magnoliopsida</taxon>
        <taxon>eudicotyledons</taxon>
        <taxon>Gunneridae</taxon>
        <taxon>Pentapetalae</taxon>
        <taxon>rosids</taxon>
        <taxon>fabids</taxon>
        <taxon>Rosales</taxon>
        <taxon>Rhamnaceae</taxon>
        <taxon>Paliureae</taxon>
        <taxon>Ziziphus</taxon>
    </lineage>
</organism>
<dbReference type="InterPro" id="IPR009851">
    <property type="entry name" value="Mod_r"/>
</dbReference>
<dbReference type="PROSITE" id="PS51314">
    <property type="entry name" value="VPS37_C"/>
    <property type="match status" value="1"/>
</dbReference>
<dbReference type="InterPro" id="IPR029012">
    <property type="entry name" value="Helix_hairpin_bin_sf"/>
</dbReference>
<feature type="domain" description="VPS37 C-terminal" evidence="7">
    <location>
        <begin position="154"/>
        <end position="218"/>
    </location>
</feature>
<dbReference type="PANTHER" id="PTHR13678">
    <property type="entry name" value="VACUOLAR PROTEIN SORTING-ASSOCIATED PROTEIN 37"/>
    <property type="match status" value="1"/>
</dbReference>
<dbReference type="GO" id="GO:0006623">
    <property type="term" value="P:protein targeting to vacuole"/>
    <property type="evidence" value="ECO:0007669"/>
    <property type="project" value="TreeGrafter"/>
</dbReference>
<dbReference type="PANTHER" id="PTHR13678:SF2">
    <property type="entry name" value="VACUOLAR PROTEIN SORTING-ASSOCIATED PROTEIN 37A"/>
    <property type="match status" value="1"/>
</dbReference>
<evidence type="ECO:0000259" key="7">
    <source>
        <dbReference type="PROSITE" id="PS51314"/>
    </source>
</evidence>
<name>A0A978V3E1_ZIZJJ</name>
<comment type="caution">
    <text evidence="8">The sequence shown here is derived from an EMBL/GenBank/DDBJ whole genome shotgun (WGS) entry which is preliminary data.</text>
</comment>
<evidence type="ECO:0000256" key="4">
    <source>
        <dbReference type="ARBA" id="ARBA00022753"/>
    </source>
</evidence>
<dbReference type="Pfam" id="PF07200">
    <property type="entry name" value="Mod_r"/>
    <property type="match status" value="1"/>
</dbReference>
<dbReference type="GO" id="GO:0006612">
    <property type="term" value="P:protein targeting to membrane"/>
    <property type="evidence" value="ECO:0007669"/>
    <property type="project" value="TreeGrafter"/>
</dbReference>
<keyword evidence="4" id="KW-0967">Endosome</keyword>
<keyword evidence="3 6" id="KW-0813">Transport</keyword>
<evidence type="ECO:0000256" key="2">
    <source>
        <dbReference type="ARBA" id="ARBA00007617"/>
    </source>
</evidence>
<sequence>MQFLKSLNSRARENDLFWEDHQLDSLIPKEEETHVCFSDLSSNGASLMARKESVDWILTVKAHYRFSAVAVVLAMNISCRSVLRLLLLLRASAFSVILPTQRSILSYKIFSDAVVFDTTHCLTVFDMPLGIWVGMNNYGENLKNEPRIMELRNQEKLHDLERQKEEMLRFGSPSSLLQRLQDAMNKTDEESENLHKQLLDREIELGPFVQIYKKLRTT</sequence>
<keyword evidence="5 6" id="KW-0653">Protein transport</keyword>
<evidence type="ECO:0000256" key="5">
    <source>
        <dbReference type="ARBA" id="ARBA00022927"/>
    </source>
</evidence>
<gene>
    <name evidence="8" type="ORF">FEM48_Zijuj07G0078300</name>
</gene>
<protein>
    <recommendedName>
        <fullName evidence="7">VPS37 C-terminal domain-containing protein</fullName>
    </recommendedName>
</protein>
<evidence type="ECO:0000313" key="9">
    <source>
        <dbReference type="Proteomes" id="UP000813462"/>
    </source>
</evidence>